<feature type="domain" description="ChsH2 rubredoxin-like zinc ribbon" evidence="2">
    <location>
        <begin position="30"/>
        <end position="63"/>
    </location>
</feature>
<dbReference type="Proteomes" id="UP000282551">
    <property type="component" value="Chromosome"/>
</dbReference>
<dbReference type="InterPro" id="IPR052513">
    <property type="entry name" value="Thioester_dehydratase-like"/>
</dbReference>
<dbReference type="OrthoDB" id="7470921at2"/>
<dbReference type="Pfam" id="PF01796">
    <property type="entry name" value="OB_ChsH2_C"/>
    <property type="match status" value="1"/>
</dbReference>
<dbReference type="PANTHER" id="PTHR34075:SF5">
    <property type="entry name" value="BLR3430 PROTEIN"/>
    <property type="match status" value="1"/>
</dbReference>
<protein>
    <submittedName>
        <fullName evidence="3">Putative nucleic-acid-binding protein containing a Zn-ribbon</fullName>
    </submittedName>
</protein>
<dbReference type="InterPro" id="IPR012340">
    <property type="entry name" value="NA-bd_OB-fold"/>
</dbReference>
<reference evidence="3 4" key="1">
    <citation type="submission" date="2018-12" db="EMBL/GenBank/DDBJ databases">
        <authorList>
            <consortium name="Pathogen Informatics"/>
        </authorList>
    </citation>
    <scope>NUCLEOTIDE SEQUENCE [LARGE SCALE GENOMIC DNA]</scope>
    <source>
        <strain evidence="3 4">NCTC10485</strain>
    </source>
</reference>
<evidence type="ECO:0000313" key="4">
    <source>
        <dbReference type="Proteomes" id="UP000282551"/>
    </source>
</evidence>
<organism evidence="3 4">
    <name type="scientific">Mycolicibacterium chitae</name>
    <name type="common">Mycobacterium chitae</name>
    <dbReference type="NCBI Taxonomy" id="1792"/>
    <lineage>
        <taxon>Bacteria</taxon>
        <taxon>Bacillati</taxon>
        <taxon>Actinomycetota</taxon>
        <taxon>Actinomycetes</taxon>
        <taxon>Mycobacteriales</taxon>
        <taxon>Mycobacteriaceae</taxon>
        <taxon>Mycolicibacterium</taxon>
    </lineage>
</organism>
<dbReference type="EMBL" id="LR134355">
    <property type="protein sequence ID" value="VEG50531.1"/>
    <property type="molecule type" value="Genomic_DNA"/>
</dbReference>
<dbReference type="InterPro" id="IPR022002">
    <property type="entry name" value="ChsH2_Znr"/>
</dbReference>
<sequence length="145" mass="15792">MGVTHSPESPALTPAPRVLPELDDTSRPFWTAGAAGELRIAHCPTCRRYLHPPRATCRDCGADLEFEAVSGNGTVFTYTVAHQQFNPAVPTPFVIALVELDEQSDLRLVANIVDVEPAAVTTGMRVRVRFEQHDTVFVPVFAPAP</sequence>
<dbReference type="AlphaFoldDB" id="A0A448IDM3"/>
<dbReference type="Gene3D" id="6.10.30.10">
    <property type="match status" value="1"/>
</dbReference>
<keyword evidence="4" id="KW-1185">Reference proteome</keyword>
<dbReference type="Pfam" id="PF12172">
    <property type="entry name" value="zf-ChsH2"/>
    <property type="match status" value="1"/>
</dbReference>
<feature type="domain" description="ChsH2 C-terminal OB-fold" evidence="1">
    <location>
        <begin position="68"/>
        <end position="131"/>
    </location>
</feature>
<name>A0A448IDM3_MYCCI</name>
<evidence type="ECO:0000313" key="3">
    <source>
        <dbReference type="EMBL" id="VEG50531.1"/>
    </source>
</evidence>
<dbReference type="PANTHER" id="PTHR34075">
    <property type="entry name" value="BLR3430 PROTEIN"/>
    <property type="match status" value="1"/>
</dbReference>
<evidence type="ECO:0000259" key="1">
    <source>
        <dbReference type="Pfam" id="PF01796"/>
    </source>
</evidence>
<proteinExistence type="predicted"/>
<gene>
    <name evidence="3" type="ORF">NCTC10485_04849</name>
</gene>
<dbReference type="SUPFAM" id="SSF50249">
    <property type="entry name" value="Nucleic acid-binding proteins"/>
    <property type="match status" value="1"/>
</dbReference>
<evidence type="ECO:0000259" key="2">
    <source>
        <dbReference type="Pfam" id="PF12172"/>
    </source>
</evidence>
<accession>A0A448IDM3</accession>
<dbReference type="InterPro" id="IPR002878">
    <property type="entry name" value="ChsH2_C"/>
</dbReference>